<evidence type="ECO:0000259" key="5">
    <source>
        <dbReference type="PROSITE" id="PS50893"/>
    </source>
</evidence>
<dbReference type="PANTHER" id="PTHR43776:SF7">
    <property type="entry name" value="D,D-DIPEPTIDE TRANSPORT ATP-BINDING PROTEIN DDPF-RELATED"/>
    <property type="match status" value="1"/>
</dbReference>
<dbReference type="Pfam" id="PF08352">
    <property type="entry name" value="oligo_HPY"/>
    <property type="match status" value="1"/>
</dbReference>
<organism evidence="6 7">
    <name type="scientific">Candidatus Wallbacteria bacterium HGW-Wallbacteria-1</name>
    <dbReference type="NCBI Taxonomy" id="2013854"/>
    <lineage>
        <taxon>Bacteria</taxon>
        <taxon>Candidatus Walliibacteriota</taxon>
    </lineage>
</organism>
<comment type="similarity">
    <text evidence="1">Belongs to the ABC transporter superfamily.</text>
</comment>
<dbReference type="InterPro" id="IPR003439">
    <property type="entry name" value="ABC_transporter-like_ATP-bd"/>
</dbReference>
<dbReference type="InterPro" id="IPR013563">
    <property type="entry name" value="Oligopep_ABC_C"/>
</dbReference>
<dbReference type="InterPro" id="IPR050319">
    <property type="entry name" value="ABC_transp_ATP-bind"/>
</dbReference>
<dbReference type="PANTHER" id="PTHR43776">
    <property type="entry name" value="TRANSPORT ATP-BINDING PROTEIN"/>
    <property type="match status" value="1"/>
</dbReference>
<dbReference type="GO" id="GO:0055085">
    <property type="term" value="P:transmembrane transport"/>
    <property type="evidence" value="ECO:0007669"/>
    <property type="project" value="UniProtKB-ARBA"/>
</dbReference>
<reference evidence="6 7" key="1">
    <citation type="journal article" date="2017" name="ISME J.">
        <title>Potential for microbial H2 and metal transformations associated with novel bacteria and archaea in deep terrestrial subsurface sediments.</title>
        <authorList>
            <person name="Hernsdorf A.W."/>
            <person name="Amano Y."/>
            <person name="Miyakawa K."/>
            <person name="Ise K."/>
            <person name="Suzuki Y."/>
            <person name="Anantharaman K."/>
            <person name="Probst A."/>
            <person name="Burstein D."/>
            <person name="Thomas B.C."/>
            <person name="Banfield J.F."/>
        </authorList>
    </citation>
    <scope>NUCLEOTIDE SEQUENCE [LARGE SCALE GENOMIC DNA]</scope>
    <source>
        <strain evidence="6">HGW-Wallbacteria-1</strain>
    </source>
</reference>
<evidence type="ECO:0000256" key="1">
    <source>
        <dbReference type="ARBA" id="ARBA00005417"/>
    </source>
</evidence>
<accession>A0A2N1PT72</accession>
<dbReference type="SMART" id="SM00382">
    <property type="entry name" value="AAA"/>
    <property type="match status" value="1"/>
</dbReference>
<dbReference type="InterPro" id="IPR027417">
    <property type="entry name" value="P-loop_NTPase"/>
</dbReference>
<protein>
    <submittedName>
        <fullName evidence="6">Peptide ABC transporter substrate-binding protein</fullName>
    </submittedName>
</protein>
<dbReference type="EMBL" id="PGXC01000003">
    <property type="protein sequence ID" value="PKK91526.1"/>
    <property type="molecule type" value="Genomic_DNA"/>
</dbReference>
<feature type="domain" description="ABC transporter" evidence="5">
    <location>
        <begin position="23"/>
        <end position="271"/>
    </location>
</feature>
<comment type="caution">
    <text evidence="6">The sequence shown here is derived from an EMBL/GenBank/DDBJ whole genome shotgun (WGS) entry which is preliminary data.</text>
</comment>
<proteinExistence type="inferred from homology"/>
<dbReference type="GO" id="GO:0016887">
    <property type="term" value="F:ATP hydrolysis activity"/>
    <property type="evidence" value="ECO:0007669"/>
    <property type="project" value="InterPro"/>
</dbReference>
<gene>
    <name evidence="6" type="ORF">CVV64_07160</name>
</gene>
<dbReference type="PROSITE" id="PS00211">
    <property type="entry name" value="ABC_TRANSPORTER_1"/>
    <property type="match status" value="1"/>
</dbReference>
<sequence length="333" mass="37192">MLSPTIDNSGKTASDIPQPLLTVNNLKVHFELRQGFLKGKPSVVKAVDGVDFSLMPGCTLALVGESGCGKTTLGRAVLRLIEPSQGTIFYRNCDLMTISERDLRALRREMQIIFQDPYSSLNPRKRVLDIIGEPLIIHKMATRSTLEEKVIPLLEKVGLPLDTLHRFPNEFSGGQRQRISIARAIALQPTFILCDEPVSALDVSIQAQIINLLTNLQQSMGLSYLFISHDLAVVRNISDRVMVMYLGKIVEEGPTEQIFTFPKHPYTRVLIESIPRIGEKKFSNPISGDTPSPMNPPSGCPFHPRCPQARRECSATEPPIRNNGPEHWYRCIL</sequence>
<keyword evidence="3" id="KW-0547">Nucleotide-binding</keyword>
<dbReference type="InterPro" id="IPR003593">
    <property type="entry name" value="AAA+_ATPase"/>
</dbReference>
<dbReference type="AlphaFoldDB" id="A0A2N1PT72"/>
<dbReference type="GO" id="GO:0015833">
    <property type="term" value="P:peptide transport"/>
    <property type="evidence" value="ECO:0007669"/>
    <property type="project" value="InterPro"/>
</dbReference>
<name>A0A2N1PT72_9BACT</name>
<evidence type="ECO:0000256" key="2">
    <source>
        <dbReference type="ARBA" id="ARBA00022448"/>
    </source>
</evidence>
<evidence type="ECO:0000313" key="7">
    <source>
        <dbReference type="Proteomes" id="UP000233256"/>
    </source>
</evidence>
<dbReference type="Proteomes" id="UP000233256">
    <property type="component" value="Unassembled WGS sequence"/>
</dbReference>
<dbReference type="Pfam" id="PF00005">
    <property type="entry name" value="ABC_tran"/>
    <property type="match status" value="1"/>
</dbReference>
<dbReference type="GO" id="GO:0005524">
    <property type="term" value="F:ATP binding"/>
    <property type="evidence" value="ECO:0007669"/>
    <property type="project" value="UniProtKB-KW"/>
</dbReference>
<dbReference type="NCBIfam" id="TIGR01727">
    <property type="entry name" value="oligo_HPY"/>
    <property type="match status" value="1"/>
</dbReference>
<dbReference type="InterPro" id="IPR017871">
    <property type="entry name" value="ABC_transporter-like_CS"/>
</dbReference>
<dbReference type="PROSITE" id="PS50893">
    <property type="entry name" value="ABC_TRANSPORTER_2"/>
    <property type="match status" value="1"/>
</dbReference>
<evidence type="ECO:0000256" key="4">
    <source>
        <dbReference type="ARBA" id="ARBA00022840"/>
    </source>
</evidence>
<dbReference type="Gene3D" id="3.40.50.300">
    <property type="entry name" value="P-loop containing nucleotide triphosphate hydrolases"/>
    <property type="match status" value="1"/>
</dbReference>
<keyword evidence="2" id="KW-0813">Transport</keyword>
<evidence type="ECO:0000256" key="3">
    <source>
        <dbReference type="ARBA" id="ARBA00022741"/>
    </source>
</evidence>
<dbReference type="FunFam" id="3.40.50.300:FF:000016">
    <property type="entry name" value="Oligopeptide ABC transporter ATP-binding component"/>
    <property type="match status" value="1"/>
</dbReference>
<dbReference type="CDD" id="cd03257">
    <property type="entry name" value="ABC_NikE_OppD_transporters"/>
    <property type="match status" value="1"/>
</dbReference>
<keyword evidence="4" id="KW-0067">ATP-binding</keyword>
<evidence type="ECO:0000313" key="6">
    <source>
        <dbReference type="EMBL" id="PKK91526.1"/>
    </source>
</evidence>
<dbReference type="SUPFAM" id="SSF52540">
    <property type="entry name" value="P-loop containing nucleoside triphosphate hydrolases"/>
    <property type="match status" value="1"/>
</dbReference>